<proteinExistence type="predicted"/>
<reference evidence="1 2" key="1">
    <citation type="journal article" date="2023" name="Science">
        <title>Complex scaffold remodeling in plant triterpene biosynthesis.</title>
        <authorList>
            <person name="De La Pena R."/>
            <person name="Hodgson H."/>
            <person name="Liu J.C."/>
            <person name="Stephenson M.J."/>
            <person name="Martin A.C."/>
            <person name="Owen C."/>
            <person name="Harkess A."/>
            <person name="Leebens-Mack J."/>
            <person name="Jimenez L.E."/>
            <person name="Osbourn A."/>
            <person name="Sattely E.S."/>
        </authorList>
    </citation>
    <scope>NUCLEOTIDE SEQUENCE [LARGE SCALE GENOMIC DNA]</scope>
    <source>
        <strain evidence="2">cv. JPN11</strain>
        <tissue evidence="1">Leaf</tissue>
    </source>
</reference>
<keyword evidence="2" id="KW-1185">Reference proteome</keyword>
<dbReference type="EMBL" id="CM051404">
    <property type="protein sequence ID" value="KAJ4707353.1"/>
    <property type="molecule type" value="Genomic_DNA"/>
</dbReference>
<name>A0ACC1X8A3_MELAZ</name>
<accession>A0ACC1X8A3</accession>
<sequence length="536" mass="60260">MDTAKEEVKKSNTSNMGFQDDGHIGYDLRENPKKSWKFSGFKQDNTASIQESVNQCKVCGKDFESLKALYGHMRHHSGRERRRIHCKECGKAFLSSKSLANHMRVHSQKLKICNESGTSSSHDVALQSLVVKRKRTERKRYNFTASSSISSLNESVSLVDIDQEVEQAARCLMMLSAGLQNWGEFYSFGEFSDNDSVTFEVKAFNQRKRIVTNDGGFDSNGSEIFKMKKPKEVKLDTCVSESLIGLYEKEEDECIEVDSGAESNEGKKVKLEVSIERFYQGSESEMPKLDDKPGSVSSDSEIEKEILGDVNFKFTEAESSEDLMEEVGLGISASASSKKVNFQASDTEFGVDHEMLDDSQKTSKIKCKTCNKVFYSRRALGGHQRMHRTRKSLMPLKTENSEKQDQNAILPEIEAGCKAVKLEFVENLMEQEISGTAVKDSESKESKLHKCHICLKAFATGQALGGHKRAHVGKNSETIPNQIAIKQEYSSDVYDELDLNIPVELDKHANNADVESKPWWVRREHKHEPLVSLAAN</sequence>
<evidence type="ECO:0000313" key="2">
    <source>
        <dbReference type="Proteomes" id="UP001164539"/>
    </source>
</evidence>
<gene>
    <name evidence="1" type="ORF">OWV82_020885</name>
</gene>
<protein>
    <submittedName>
        <fullName evidence="1">Zinc finger protein</fullName>
    </submittedName>
</protein>
<dbReference type="Proteomes" id="UP001164539">
    <property type="component" value="Chromosome 11"/>
</dbReference>
<evidence type="ECO:0000313" key="1">
    <source>
        <dbReference type="EMBL" id="KAJ4707353.1"/>
    </source>
</evidence>
<comment type="caution">
    <text evidence="1">The sequence shown here is derived from an EMBL/GenBank/DDBJ whole genome shotgun (WGS) entry which is preliminary data.</text>
</comment>
<organism evidence="1 2">
    <name type="scientific">Melia azedarach</name>
    <name type="common">Chinaberry tree</name>
    <dbReference type="NCBI Taxonomy" id="155640"/>
    <lineage>
        <taxon>Eukaryota</taxon>
        <taxon>Viridiplantae</taxon>
        <taxon>Streptophyta</taxon>
        <taxon>Embryophyta</taxon>
        <taxon>Tracheophyta</taxon>
        <taxon>Spermatophyta</taxon>
        <taxon>Magnoliopsida</taxon>
        <taxon>eudicotyledons</taxon>
        <taxon>Gunneridae</taxon>
        <taxon>Pentapetalae</taxon>
        <taxon>rosids</taxon>
        <taxon>malvids</taxon>
        <taxon>Sapindales</taxon>
        <taxon>Meliaceae</taxon>
        <taxon>Melia</taxon>
    </lineage>
</organism>